<feature type="region of interest" description="Disordered" evidence="4">
    <location>
        <begin position="1"/>
        <end position="29"/>
    </location>
</feature>
<dbReference type="Gene3D" id="2.20.25.240">
    <property type="match status" value="1"/>
</dbReference>
<dbReference type="SUPFAM" id="SSF49889">
    <property type="entry name" value="Soluble secreted chemokine inhibitor, VCCI"/>
    <property type="match status" value="1"/>
</dbReference>
<dbReference type="AlphaFoldDB" id="A0A3M7SSI3"/>
<keyword evidence="1" id="KW-0479">Metal-binding</keyword>
<evidence type="ECO:0000256" key="2">
    <source>
        <dbReference type="ARBA" id="ARBA00022771"/>
    </source>
</evidence>
<keyword evidence="3" id="KW-0862">Zinc</keyword>
<evidence type="ECO:0000313" key="6">
    <source>
        <dbReference type="EMBL" id="RNA38784.1"/>
    </source>
</evidence>
<gene>
    <name evidence="6" type="ORF">BpHYR1_049580</name>
</gene>
<evidence type="ECO:0000256" key="4">
    <source>
        <dbReference type="SAM" id="MobiDB-lite"/>
    </source>
</evidence>
<keyword evidence="7" id="KW-1185">Reference proteome</keyword>
<dbReference type="GO" id="GO:0008270">
    <property type="term" value="F:zinc ion binding"/>
    <property type="evidence" value="ECO:0007669"/>
    <property type="project" value="UniProtKB-KW"/>
</dbReference>
<dbReference type="EMBL" id="REGN01000821">
    <property type="protein sequence ID" value="RNA38784.1"/>
    <property type="molecule type" value="Genomic_DNA"/>
</dbReference>
<evidence type="ECO:0000313" key="7">
    <source>
        <dbReference type="Proteomes" id="UP000276133"/>
    </source>
</evidence>
<keyword evidence="2" id="KW-0863">Zinc-finger</keyword>
<organism evidence="6 7">
    <name type="scientific">Brachionus plicatilis</name>
    <name type="common">Marine rotifer</name>
    <name type="synonym">Brachionus muelleri</name>
    <dbReference type="NCBI Taxonomy" id="10195"/>
    <lineage>
        <taxon>Eukaryota</taxon>
        <taxon>Metazoa</taxon>
        <taxon>Spiralia</taxon>
        <taxon>Gnathifera</taxon>
        <taxon>Rotifera</taxon>
        <taxon>Eurotatoria</taxon>
        <taxon>Monogononta</taxon>
        <taxon>Pseudotrocha</taxon>
        <taxon>Ploima</taxon>
        <taxon>Brachionidae</taxon>
        <taxon>Brachionus</taxon>
    </lineage>
</organism>
<dbReference type="InterPro" id="IPR036540">
    <property type="entry name" value="Pox_vCCI-like_sf"/>
</dbReference>
<dbReference type="Proteomes" id="UP000276133">
    <property type="component" value="Unassembled WGS sequence"/>
</dbReference>
<accession>A0A3M7SSI3</accession>
<reference evidence="6 7" key="1">
    <citation type="journal article" date="2018" name="Sci. Rep.">
        <title>Genomic signatures of local adaptation to the degree of environmental predictability in rotifers.</title>
        <authorList>
            <person name="Franch-Gras L."/>
            <person name="Hahn C."/>
            <person name="Garcia-Roger E.M."/>
            <person name="Carmona M.J."/>
            <person name="Serra M."/>
            <person name="Gomez A."/>
        </authorList>
    </citation>
    <scope>NUCLEOTIDE SEQUENCE [LARGE SCALE GENOMIC DNA]</scope>
    <source>
        <strain evidence="6">HYR1</strain>
    </source>
</reference>
<dbReference type="InterPro" id="IPR007588">
    <property type="entry name" value="Znf_FLYWCH"/>
</dbReference>
<dbReference type="Pfam" id="PF04500">
    <property type="entry name" value="FLYWCH"/>
    <property type="match status" value="1"/>
</dbReference>
<proteinExistence type="predicted"/>
<evidence type="ECO:0000256" key="1">
    <source>
        <dbReference type="ARBA" id="ARBA00022723"/>
    </source>
</evidence>
<dbReference type="OrthoDB" id="6154864at2759"/>
<name>A0A3M7SSI3_BRAPC</name>
<protein>
    <recommendedName>
        <fullName evidence="5">FLYWCH-type domain-containing protein</fullName>
    </recommendedName>
</protein>
<feature type="domain" description="FLYWCH-type" evidence="5">
    <location>
        <begin position="109"/>
        <end position="157"/>
    </location>
</feature>
<evidence type="ECO:0000256" key="3">
    <source>
        <dbReference type="ARBA" id="ARBA00022833"/>
    </source>
</evidence>
<comment type="caution">
    <text evidence="6">The sequence shown here is derived from an EMBL/GenBank/DDBJ whole genome shotgun (WGS) entry which is preliminary data.</text>
</comment>
<sequence length="359" mass="41693">MNYNSPFVNKLRSNKNYKPTDPRISKKKVRSEKRDDIDFELLIDKACCSNVNVNIEVQEDENFLSNISFELEEDEVKDVANENLVDNVMDKFNNLALTATTELTWDLQKSQLGGYKLFSLGYGYLVEKPNLDQVDTAEVIYWRCDKWRSMKCTGRAEPSDKKVNAYKNNLKSKASSSYEPPRSLIRDSQKYSDLEFLCRLGKKEAITKMIIRERNKDLQVPTSFQFTTKDKLFYFEDSGLENKDESRVIIFTTESNLKLLNTFNEWYADGTFDISPSFFKQVYTIHVLINGTNLPLVYGILPDKKETIYVKFLRLVKKHLSINPKFVNCDFEKAAINAFQKVFKCEIHGCFFQLITGLV</sequence>
<evidence type="ECO:0000259" key="5">
    <source>
        <dbReference type="Pfam" id="PF04500"/>
    </source>
</evidence>